<feature type="non-terminal residue" evidence="7">
    <location>
        <position position="158"/>
    </location>
</feature>
<name>A0A553PNP8_TIGCA</name>
<dbReference type="GO" id="GO:0001669">
    <property type="term" value="C:acrosomal vesicle"/>
    <property type="evidence" value="ECO:0007669"/>
    <property type="project" value="TreeGrafter"/>
</dbReference>
<evidence type="ECO:0000256" key="1">
    <source>
        <dbReference type="ARBA" id="ARBA00004138"/>
    </source>
</evidence>
<comment type="subcellular location">
    <subcellularLocation>
        <location evidence="1">Cell projection</location>
        <location evidence="1">Cilium</location>
    </subcellularLocation>
    <subcellularLocation>
        <location evidence="2">Cytoplasm</location>
        <location evidence="2">Cytoskeleton</location>
    </subcellularLocation>
</comment>
<evidence type="ECO:0000259" key="6">
    <source>
        <dbReference type="PROSITE" id="PS51665"/>
    </source>
</evidence>
<keyword evidence="3" id="KW-0963">Cytoplasm</keyword>
<comment type="caution">
    <text evidence="7">The sequence shown here is derived from an EMBL/GenBank/DDBJ whole genome shotgun (WGS) entry which is preliminary data.</text>
</comment>
<dbReference type="PROSITE" id="PS51665">
    <property type="entry name" value="ENKURIN"/>
    <property type="match status" value="1"/>
</dbReference>
<organism evidence="7 8">
    <name type="scientific">Tigriopus californicus</name>
    <name type="common">Marine copepod</name>
    <dbReference type="NCBI Taxonomy" id="6832"/>
    <lineage>
        <taxon>Eukaryota</taxon>
        <taxon>Metazoa</taxon>
        <taxon>Ecdysozoa</taxon>
        <taxon>Arthropoda</taxon>
        <taxon>Crustacea</taxon>
        <taxon>Multicrustacea</taxon>
        <taxon>Hexanauplia</taxon>
        <taxon>Copepoda</taxon>
        <taxon>Harpacticoida</taxon>
        <taxon>Harpacticidae</taxon>
        <taxon>Tigriopus</taxon>
    </lineage>
</organism>
<dbReference type="Pfam" id="PF13864">
    <property type="entry name" value="Enkurin"/>
    <property type="match status" value="1"/>
</dbReference>
<reference evidence="7 8" key="1">
    <citation type="journal article" date="2018" name="Nat. Ecol. Evol.">
        <title>Genomic signatures of mitonuclear coevolution across populations of Tigriopus californicus.</title>
        <authorList>
            <person name="Barreto F.S."/>
            <person name="Watson E.T."/>
            <person name="Lima T.G."/>
            <person name="Willett C.S."/>
            <person name="Edmands S."/>
            <person name="Li W."/>
            <person name="Burton R.S."/>
        </authorList>
    </citation>
    <scope>NUCLEOTIDE SEQUENCE [LARGE SCALE GENOMIC DNA]</scope>
    <source>
        <strain evidence="7 8">San Diego</strain>
    </source>
</reference>
<dbReference type="InterPro" id="IPR052102">
    <property type="entry name" value="Enkurin_domain-protein"/>
</dbReference>
<accession>A0A553PNP8</accession>
<keyword evidence="8" id="KW-1185">Reference proteome</keyword>
<gene>
    <name evidence="7" type="ORF">TCAL_06055</name>
</gene>
<keyword evidence="4" id="KW-0206">Cytoskeleton</keyword>
<protein>
    <recommendedName>
        <fullName evidence="6">Enkurin domain-containing protein</fullName>
    </recommendedName>
</protein>
<evidence type="ECO:0000256" key="4">
    <source>
        <dbReference type="ARBA" id="ARBA00023212"/>
    </source>
</evidence>
<keyword evidence="5" id="KW-0966">Cell projection</keyword>
<dbReference type="AlphaFoldDB" id="A0A553PNP8"/>
<feature type="domain" description="Enkurin" evidence="6">
    <location>
        <begin position="64"/>
        <end position="156"/>
    </location>
</feature>
<dbReference type="PANTHER" id="PTHR21490">
    <property type="entry name" value="ENKURIN-RELATED"/>
    <property type="match status" value="1"/>
</dbReference>
<dbReference type="STRING" id="6832.A0A553PNP8"/>
<evidence type="ECO:0000313" key="8">
    <source>
        <dbReference type="Proteomes" id="UP000318571"/>
    </source>
</evidence>
<dbReference type="InterPro" id="IPR027012">
    <property type="entry name" value="Enkurin_dom"/>
</dbReference>
<dbReference type="Proteomes" id="UP000318571">
    <property type="component" value="Chromosome 6"/>
</dbReference>
<dbReference type="PANTHER" id="PTHR21490:SF0">
    <property type="entry name" value="ENKURIN"/>
    <property type="match status" value="1"/>
</dbReference>
<dbReference type="GO" id="GO:0005516">
    <property type="term" value="F:calmodulin binding"/>
    <property type="evidence" value="ECO:0007669"/>
    <property type="project" value="TreeGrafter"/>
</dbReference>
<proteinExistence type="predicted"/>
<dbReference type="GO" id="GO:0005879">
    <property type="term" value="C:axonemal microtubule"/>
    <property type="evidence" value="ECO:0007669"/>
    <property type="project" value="TreeGrafter"/>
</dbReference>
<evidence type="ECO:0000256" key="3">
    <source>
        <dbReference type="ARBA" id="ARBA00022490"/>
    </source>
</evidence>
<evidence type="ECO:0000313" key="7">
    <source>
        <dbReference type="EMBL" id="TRY79303.1"/>
    </source>
</evidence>
<dbReference type="EMBL" id="VCGU01000002">
    <property type="protein sequence ID" value="TRY79303.1"/>
    <property type="molecule type" value="Genomic_DNA"/>
</dbReference>
<evidence type="ECO:0000256" key="2">
    <source>
        <dbReference type="ARBA" id="ARBA00004245"/>
    </source>
</evidence>
<evidence type="ECO:0000256" key="5">
    <source>
        <dbReference type="ARBA" id="ARBA00023273"/>
    </source>
</evidence>
<sequence>MRHRRKNHVQENILFVMRSKPFEQHDPRIVDSVNGSSQSVLNSGLVSTYSKKKCFGKIPNYIKKHAKDQRERMNAMEMEAQRRMEREANCFLSLDQRSSILQGLQKNWSLHQHQFLGLSLFGDTPHEKRRQDIIQSHLMELERYIDILKSFPTITILD</sequence>